<sequence>MDADLSAAELWRRLANLVRHGVVAEADYDAARVRVQVEDLLTGWLPWAVQSAGPDITWWAPEVGEQVVLIAPSGDLSQAIVMASLYYRQYPAPERAATVRRVEMGDGAVFEYDRDQHKLSISLPGDAQVSLEGSASVQAAGPVEVSTDGDATVIAKGSLEATTGGDASVTATGKATVEAAAIELNGAMGQVVTTAHTCAFTGNPHPAGSSTVSAGV</sequence>
<evidence type="ECO:0000313" key="2">
    <source>
        <dbReference type="EMBL" id="MBK1725714.1"/>
    </source>
</evidence>
<organism evidence="2 3">
    <name type="scientific">Halorhodospira neutriphila</name>
    <dbReference type="NCBI Taxonomy" id="168379"/>
    <lineage>
        <taxon>Bacteria</taxon>
        <taxon>Pseudomonadati</taxon>
        <taxon>Pseudomonadota</taxon>
        <taxon>Gammaproteobacteria</taxon>
        <taxon>Chromatiales</taxon>
        <taxon>Ectothiorhodospiraceae</taxon>
        <taxon>Halorhodospira</taxon>
    </lineage>
</organism>
<dbReference type="Proteomes" id="UP000738126">
    <property type="component" value="Unassembled WGS sequence"/>
</dbReference>
<dbReference type="Gene3D" id="2.40.50.230">
    <property type="entry name" value="Gp5 N-terminal domain"/>
    <property type="match status" value="1"/>
</dbReference>
<keyword evidence="3" id="KW-1185">Reference proteome</keyword>
<feature type="domain" description="Gp5/Type VI secretion system Vgr protein OB-fold" evidence="1">
    <location>
        <begin position="19"/>
        <end position="86"/>
    </location>
</feature>
<protein>
    <recommendedName>
        <fullName evidence="1">Gp5/Type VI secretion system Vgr protein OB-fold domain-containing protein</fullName>
    </recommendedName>
</protein>
<dbReference type="EMBL" id="NRSH01000007">
    <property type="protein sequence ID" value="MBK1725714.1"/>
    <property type="molecule type" value="Genomic_DNA"/>
</dbReference>
<comment type="caution">
    <text evidence="2">The sequence shown here is derived from an EMBL/GenBank/DDBJ whole genome shotgun (WGS) entry which is preliminary data.</text>
</comment>
<dbReference type="Gene3D" id="6.20.150.10">
    <property type="match status" value="1"/>
</dbReference>
<gene>
    <name evidence="2" type="ORF">CKO13_01490</name>
</gene>
<dbReference type="RefSeq" id="WP_200256137.1">
    <property type="nucleotide sequence ID" value="NZ_NRSH01000007.1"/>
</dbReference>
<dbReference type="InterPro" id="IPR037026">
    <property type="entry name" value="Vgr_OB-fold_dom_sf"/>
</dbReference>
<name>A0ABS1E4F5_9GAMM</name>
<dbReference type="Pfam" id="PF04717">
    <property type="entry name" value="Phage_base_V"/>
    <property type="match status" value="1"/>
</dbReference>
<accession>A0ABS1E4F5</accession>
<dbReference type="NCBIfam" id="TIGR01644">
    <property type="entry name" value="phage_P2_V"/>
    <property type="match status" value="1"/>
</dbReference>
<evidence type="ECO:0000259" key="1">
    <source>
        <dbReference type="Pfam" id="PF04717"/>
    </source>
</evidence>
<reference evidence="2 3" key="1">
    <citation type="journal article" date="2020" name="Microorganisms">
        <title>Osmotic Adaptation and Compatible Solute Biosynthesis of Phototrophic Bacteria as Revealed from Genome Analyses.</title>
        <authorList>
            <person name="Imhoff J.F."/>
            <person name="Rahn T."/>
            <person name="Kunzel S."/>
            <person name="Keller A."/>
            <person name="Neulinger S.C."/>
        </authorList>
    </citation>
    <scope>NUCLEOTIDE SEQUENCE [LARGE SCALE GENOMIC DNA]</scope>
    <source>
        <strain evidence="2 3">DSM 15116</strain>
    </source>
</reference>
<dbReference type="InterPro" id="IPR013046">
    <property type="entry name" value="GpV/Gp45"/>
</dbReference>
<proteinExistence type="predicted"/>
<dbReference type="InterPro" id="IPR006531">
    <property type="entry name" value="Gp5/Vgr_OB"/>
</dbReference>
<evidence type="ECO:0000313" key="3">
    <source>
        <dbReference type="Proteomes" id="UP000738126"/>
    </source>
</evidence>